<evidence type="ECO:0000256" key="3">
    <source>
        <dbReference type="ARBA" id="ARBA00022448"/>
    </source>
</evidence>
<sequence>MQENFYQKLVFKRLSVLLIALLLLLVIFVIDIGLGPAKYSPLEIANAIFSTNNDDSLKVILFEIRIPQALMAIAAGACLGLSGAVMQTVLANALASPYTLGIGSAASFGAALAIVLFDAAFLAISAFAFFFSTLSILAIYFLSKRIFLGGQTIVLIGIVMVFIYQSLQAFVIYLANEIEVSSIVFWTFGSLARANYLNSCALFVALFCVLVLVMFKSWELNALMLGDEKAQSLGVQTFKIKIFMLLLVSFLTTICVCFVGTIGFVGLVGAHIARLIIGAEQRFYLLFSALTGSLILLISSSLSKSVISGVVFPIGIITSLIGAVFFLFILLNKGIK</sequence>
<proteinExistence type="inferred from homology"/>
<keyword evidence="10" id="KW-1185">Reference proteome</keyword>
<evidence type="ECO:0000256" key="1">
    <source>
        <dbReference type="ARBA" id="ARBA00004651"/>
    </source>
</evidence>
<organism evidence="9 10">
    <name type="scientific">Campylobacter canadensis</name>
    <dbReference type="NCBI Taxonomy" id="449520"/>
    <lineage>
        <taxon>Bacteria</taxon>
        <taxon>Pseudomonadati</taxon>
        <taxon>Campylobacterota</taxon>
        <taxon>Epsilonproteobacteria</taxon>
        <taxon>Campylobacterales</taxon>
        <taxon>Campylobacteraceae</taxon>
        <taxon>Campylobacter</taxon>
    </lineage>
</organism>
<evidence type="ECO:0000256" key="5">
    <source>
        <dbReference type="ARBA" id="ARBA00022692"/>
    </source>
</evidence>
<feature type="transmembrane region" description="Helical" evidence="8">
    <location>
        <begin position="306"/>
        <end position="331"/>
    </location>
</feature>
<evidence type="ECO:0000256" key="4">
    <source>
        <dbReference type="ARBA" id="ARBA00022475"/>
    </source>
</evidence>
<evidence type="ECO:0000256" key="6">
    <source>
        <dbReference type="ARBA" id="ARBA00022989"/>
    </source>
</evidence>
<evidence type="ECO:0000256" key="8">
    <source>
        <dbReference type="SAM" id="Phobius"/>
    </source>
</evidence>
<comment type="caution">
    <text evidence="9">The sequence shown here is derived from an EMBL/GenBank/DDBJ whole genome shotgun (WGS) entry which is preliminary data.</text>
</comment>
<keyword evidence="6 8" id="KW-1133">Transmembrane helix</keyword>
<feature type="transmembrane region" description="Helical" evidence="8">
    <location>
        <begin position="170"/>
        <end position="189"/>
    </location>
</feature>
<keyword evidence="7 8" id="KW-0472">Membrane</keyword>
<evidence type="ECO:0000313" key="10">
    <source>
        <dbReference type="Proteomes" id="UP000786183"/>
    </source>
</evidence>
<dbReference type="PANTHER" id="PTHR30472:SF25">
    <property type="entry name" value="ABC TRANSPORTER PERMEASE PROTEIN MJ0876-RELATED"/>
    <property type="match status" value="1"/>
</dbReference>
<keyword evidence="3" id="KW-0813">Transport</keyword>
<dbReference type="EMBL" id="JACGBB010000003">
    <property type="protein sequence ID" value="MBZ7986892.1"/>
    <property type="molecule type" value="Genomic_DNA"/>
</dbReference>
<evidence type="ECO:0000313" key="9">
    <source>
        <dbReference type="EMBL" id="MBZ7986892.1"/>
    </source>
</evidence>
<feature type="transmembrane region" description="Helical" evidence="8">
    <location>
        <begin position="146"/>
        <end position="164"/>
    </location>
</feature>
<feature type="transmembrane region" description="Helical" evidence="8">
    <location>
        <begin position="69"/>
        <end position="90"/>
    </location>
</feature>
<feature type="transmembrane region" description="Helical" evidence="8">
    <location>
        <begin position="282"/>
        <end position="300"/>
    </location>
</feature>
<protein>
    <submittedName>
        <fullName evidence="9">Iron ABC transporter permease</fullName>
    </submittedName>
</protein>
<dbReference type="PANTHER" id="PTHR30472">
    <property type="entry name" value="FERRIC ENTEROBACTIN TRANSPORT SYSTEM PERMEASE PROTEIN"/>
    <property type="match status" value="1"/>
</dbReference>
<dbReference type="Pfam" id="PF01032">
    <property type="entry name" value="FecCD"/>
    <property type="match status" value="1"/>
</dbReference>
<comment type="subcellular location">
    <subcellularLocation>
        <location evidence="1">Cell membrane</location>
        <topology evidence="1">Multi-pass membrane protein</topology>
    </subcellularLocation>
</comment>
<keyword evidence="5 8" id="KW-0812">Transmembrane</keyword>
<dbReference type="Gene3D" id="1.10.3470.10">
    <property type="entry name" value="ABC transporter involved in vitamin B12 uptake, BtuC"/>
    <property type="match status" value="1"/>
</dbReference>
<reference evidence="9 10" key="1">
    <citation type="submission" date="2020-07" db="EMBL/GenBank/DDBJ databases">
        <title>Transfer of Campylobacter canadensis to the novel genus Avispirillum gen. nov., that also includes two novel species recovered from migratory waterfowl: Avispirillum anseris sp. nov. and Avispirillum brantae sp. nov.</title>
        <authorList>
            <person name="Miller W.G."/>
            <person name="Chapman M.H."/>
            <person name="Yee E."/>
            <person name="Inglis G.D."/>
        </authorList>
    </citation>
    <scope>NUCLEOTIDE SEQUENCE [LARGE SCALE GENOMIC DNA]</scope>
    <source>
        <strain evidence="9 10">L283</strain>
    </source>
</reference>
<dbReference type="CDD" id="cd06550">
    <property type="entry name" value="TM_ABC_iron-siderophores_like"/>
    <property type="match status" value="1"/>
</dbReference>
<keyword evidence="4" id="KW-1003">Cell membrane</keyword>
<dbReference type="SUPFAM" id="SSF81345">
    <property type="entry name" value="ABC transporter involved in vitamin B12 uptake, BtuC"/>
    <property type="match status" value="1"/>
</dbReference>
<comment type="similarity">
    <text evidence="2">Belongs to the binding-protein-dependent transport system permease family. FecCD subfamily.</text>
</comment>
<name>A0ABS7WRD2_9BACT</name>
<feature type="transmembrane region" description="Helical" evidence="8">
    <location>
        <begin position="14"/>
        <end position="34"/>
    </location>
</feature>
<evidence type="ECO:0000256" key="2">
    <source>
        <dbReference type="ARBA" id="ARBA00007935"/>
    </source>
</evidence>
<gene>
    <name evidence="9" type="ORF">AVCANL283_02000</name>
</gene>
<dbReference type="InterPro" id="IPR037294">
    <property type="entry name" value="ABC_BtuC-like"/>
</dbReference>
<dbReference type="Proteomes" id="UP000786183">
    <property type="component" value="Unassembled WGS sequence"/>
</dbReference>
<dbReference type="InterPro" id="IPR000522">
    <property type="entry name" value="ABC_transptr_permease_BtuC"/>
</dbReference>
<feature type="transmembrane region" description="Helical" evidence="8">
    <location>
        <begin position="242"/>
        <end position="270"/>
    </location>
</feature>
<evidence type="ECO:0000256" key="7">
    <source>
        <dbReference type="ARBA" id="ARBA00023136"/>
    </source>
</evidence>
<accession>A0ABS7WRD2</accession>
<feature type="transmembrane region" description="Helical" evidence="8">
    <location>
        <begin position="110"/>
        <end position="139"/>
    </location>
</feature>
<dbReference type="RefSeq" id="WP_172230703.1">
    <property type="nucleotide sequence ID" value="NZ_CP035946.1"/>
</dbReference>
<feature type="transmembrane region" description="Helical" evidence="8">
    <location>
        <begin position="196"/>
        <end position="215"/>
    </location>
</feature>